<reference evidence="14" key="1">
    <citation type="journal article" date="2016" name="Proc. Natl. Acad. Sci. U.S.A.">
        <title>Comparative genomics of biotechnologically important yeasts.</title>
        <authorList>
            <person name="Riley R."/>
            <person name="Haridas S."/>
            <person name="Wolfe K.H."/>
            <person name="Lopes M.R."/>
            <person name="Hittinger C.T."/>
            <person name="Goeker M."/>
            <person name="Salamov A.A."/>
            <person name="Wisecaver J.H."/>
            <person name="Long T.M."/>
            <person name="Calvey C.H."/>
            <person name="Aerts A.L."/>
            <person name="Barry K.W."/>
            <person name="Choi C."/>
            <person name="Clum A."/>
            <person name="Coughlan A.Y."/>
            <person name="Deshpande S."/>
            <person name="Douglass A.P."/>
            <person name="Hanson S.J."/>
            <person name="Klenk H.-P."/>
            <person name="LaButti K.M."/>
            <person name="Lapidus A."/>
            <person name="Lindquist E.A."/>
            <person name="Lipzen A.M."/>
            <person name="Meier-Kolthoff J.P."/>
            <person name="Ohm R.A."/>
            <person name="Otillar R.P."/>
            <person name="Pangilinan J.L."/>
            <person name="Peng Y."/>
            <person name="Rokas A."/>
            <person name="Rosa C.A."/>
            <person name="Scheuner C."/>
            <person name="Sibirny A.A."/>
            <person name="Slot J.C."/>
            <person name="Stielow J.B."/>
            <person name="Sun H."/>
            <person name="Kurtzman C.P."/>
            <person name="Blackwell M."/>
            <person name="Grigoriev I.V."/>
            <person name="Jeffries T.W."/>
        </authorList>
    </citation>
    <scope>NUCLEOTIDE SEQUENCE [LARGE SCALE GENOMIC DNA]</scope>
    <source>
        <strain evidence="14">NRRL Y-1626</strain>
    </source>
</reference>
<comment type="pathway">
    <text evidence="2">Glycolipid biosynthesis; glycosylphosphatidylinositol-anchor biosynthesis.</text>
</comment>
<dbReference type="InterPro" id="IPR037675">
    <property type="entry name" value="PIG-O_N"/>
</dbReference>
<feature type="transmembrane region" description="Helical" evidence="12">
    <location>
        <begin position="534"/>
        <end position="555"/>
    </location>
</feature>
<keyword evidence="10" id="KW-0325">Glycoprotein</keyword>
<evidence type="ECO:0000256" key="2">
    <source>
        <dbReference type="ARBA" id="ARBA00004687"/>
    </source>
</evidence>
<keyword evidence="4" id="KW-0337">GPI-anchor biosynthesis</keyword>
<organism evidence="13 14">
    <name type="scientific">Hanseniaspora valbyensis NRRL Y-1626</name>
    <dbReference type="NCBI Taxonomy" id="766949"/>
    <lineage>
        <taxon>Eukaryota</taxon>
        <taxon>Fungi</taxon>
        <taxon>Dikarya</taxon>
        <taxon>Ascomycota</taxon>
        <taxon>Saccharomycotina</taxon>
        <taxon>Saccharomycetes</taxon>
        <taxon>Saccharomycodales</taxon>
        <taxon>Saccharomycodaceae</taxon>
        <taxon>Hanseniaspora</taxon>
    </lineage>
</organism>
<feature type="transmembrane region" description="Helical" evidence="12">
    <location>
        <begin position="1039"/>
        <end position="1058"/>
    </location>
</feature>
<feature type="region of interest" description="Disordered" evidence="11">
    <location>
        <begin position="1"/>
        <end position="20"/>
    </location>
</feature>
<feature type="compositionally biased region" description="Acidic residues" evidence="11">
    <location>
        <begin position="627"/>
        <end position="665"/>
    </location>
</feature>
<dbReference type="Pfam" id="PF01663">
    <property type="entry name" value="Phosphodiest"/>
    <property type="match status" value="1"/>
</dbReference>
<feature type="transmembrane region" description="Helical" evidence="12">
    <location>
        <begin position="769"/>
        <end position="791"/>
    </location>
</feature>
<evidence type="ECO:0000313" key="14">
    <source>
        <dbReference type="Proteomes" id="UP000092321"/>
    </source>
</evidence>
<dbReference type="EMBL" id="LXPE01000040">
    <property type="protein sequence ID" value="OBA25842.1"/>
    <property type="molecule type" value="Genomic_DNA"/>
</dbReference>
<comment type="subcellular location">
    <subcellularLocation>
        <location evidence="1">Endoplasmic reticulum membrane</location>
        <topology evidence="1">Multi-pass membrane protein</topology>
    </subcellularLocation>
</comment>
<evidence type="ECO:0000256" key="3">
    <source>
        <dbReference type="ARBA" id="ARBA00008695"/>
    </source>
</evidence>
<evidence type="ECO:0000256" key="1">
    <source>
        <dbReference type="ARBA" id="ARBA00004477"/>
    </source>
</evidence>
<feature type="transmembrane region" description="Helical" evidence="12">
    <location>
        <begin position="428"/>
        <end position="450"/>
    </location>
</feature>
<keyword evidence="14" id="KW-1185">Reference proteome</keyword>
<evidence type="ECO:0000256" key="5">
    <source>
        <dbReference type="ARBA" id="ARBA00022679"/>
    </source>
</evidence>
<feature type="transmembrane region" description="Helical" evidence="12">
    <location>
        <begin position="462"/>
        <end position="481"/>
    </location>
</feature>
<feature type="transmembrane region" description="Helical" evidence="12">
    <location>
        <begin position="1070"/>
        <end position="1096"/>
    </location>
</feature>
<keyword evidence="8 12" id="KW-1133">Transmembrane helix</keyword>
<feature type="transmembrane region" description="Helical" evidence="12">
    <location>
        <begin position="855"/>
        <end position="878"/>
    </location>
</feature>
<feature type="transmembrane region" description="Helical" evidence="12">
    <location>
        <begin position="493"/>
        <end position="514"/>
    </location>
</feature>
<gene>
    <name evidence="13" type="ORF">HANVADRAFT_53633</name>
</gene>
<dbReference type="InterPro" id="IPR017850">
    <property type="entry name" value="Alkaline_phosphatase_core_sf"/>
</dbReference>
<accession>A0A1B7TAS8</accession>
<feature type="region of interest" description="Disordered" evidence="11">
    <location>
        <begin position="591"/>
        <end position="674"/>
    </location>
</feature>
<dbReference type="InterPro" id="IPR039524">
    <property type="entry name" value="PIGO/GPI13"/>
</dbReference>
<dbReference type="SUPFAM" id="SSF53649">
    <property type="entry name" value="Alkaline phosphatase-like"/>
    <property type="match status" value="1"/>
</dbReference>
<evidence type="ECO:0000256" key="10">
    <source>
        <dbReference type="ARBA" id="ARBA00023180"/>
    </source>
</evidence>
<evidence type="ECO:0000256" key="11">
    <source>
        <dbReference type="SAM" id="MobiDB-lite"/>
    </source>
</evidence>
<dbReference type="UniPathway" id="UPA00196"/>
<evidence type="ECO:0000256" key="6">
    <source>
        <dbReference type="ARBA" id="ARBA00022692"/>
    </source>
</evidence>
<evidence type="ECO:0000256" key="7">
    <source>
        <dbReference type="ARBA" id="ARBA00022824"/>
    </source>
</evidence>
<dbReference type="GO" id="GO:0005789">
    <property type="term" value="C:endoplasmic reticulum membrane"/>
    <property type="evidence" value="ECO:0007669"/>
    <property type="project" value="UniProtKB-SubCell"/>
</dbReference>
<comment type="similarity">
    <text evidence="3">Belongs to the PIGG/PIGN/PIGO family. PIGO subfamily.</text>
</comment>
<name>A0A1B7TAS8_9ASCO</name>
<evidence type="ECO:0000256" key="8">
    <source>
        <dbReference type="ARBA" id="ARBA00022989"/>
    </source>
</evidence>
<dbReference type="GO" id="GO:0051377">
    <property type="term" value="F:mannose-ethanolamine phosphotransferase activity"/>
    <property type="evidence" value="ECO:0007669"/>
    <property type="project" value="InterPro"/>
</dbReference>
<evidence type="ECO:0000313" key="13">
    <source>
        <dbReference type="EMBL" id="OBA25842.1"/>
    </source>
</evidence>
<dbReference type="AlphaFoldDB" id="A0A1B7TAS8"/>
<comment type="caution">
    <text evidence="13">The sequence shown here is derived from an EMBL/GenBank/DDBJ whole genome shotgun (WGS) entry which is preliminary data.</text>
</comment>
<protein>
    <submittedName>
        <fullName evidence="13">Uncharacterized protein</fullName>
    </submittedName>
</protein>
<keyword evidence="7" id="KW-0256">Endoplasmic reticulum</keyword>
<dbReference type="OrthoDB" id="272139at2759"/>
<dbReference type="Proteomes" id="UP000092321">
    <property type="component" value="Unassembled WGS sequence"/>
</dbReference>
<keyword evidence="9 12" id="KW-0472">Membrane</keyword>
<feature type="transmembrane region" description="Helical" evidence="12">
    <location>
        <begin position="899"/>
        <end position="919"/>
    </location>
</feature>
<keyword evidence="6 12" id="KW-0812">Transmembrane</keyword>
<proteinExistence type="inferred from homology"/>
<keyword evidence="5" id="KW-0808">Transferase</keyword>
<dbReference type="Gene3D" id="3.40.720.10">
    <property type="entry name" value="Alkaline Phosphatase, subunit A"/>
    <property type="match status" value="1"/>
</dbReference>
<sequence>MSTVSSNEDHNKQKTFKRQQYDEKTVRQAMNLNKPIRVKGNDSYTNSIIFFSKGFLLTRQVLDDISSLENQIKSDSQLTTPYKFDKAVILIIDALRFDFVVPQSNPNEKYQNKLTILDSIDHKFLYKFISDPPTTTLQRLKGLTTGSLPTFIDAGSNFNGELIEEDNLIKQLALNNRTIKFAGDDTWKSLFNPYLHEESEYFESLNVFDLDTVDNGVINYFNRELHNDRKNDWDVLIGHMLGVDHVGHKHGPNHEEMSRKLTQMDDFITDSLLPSIDENTVLFIFGDHGMDHTGNHGGDSKDEVETTLFVYSPQFESQNKIDSDNDKIVFEDGYQVVNQIDFIPTFAMLTDIPIPFNNLGWPISNLTNELGYKETLEQIHRYNNVSNSIDSTNFKIFDNLYQENKGLDYQQMFLSICQKQWAEFDMRFIVLGLILLILSLVLFIIITKLIPSIVLGQIVHEFVPSIFIMCTICTVSFNAVFQILGQFLFLENWINVTLFGLCVGILLGCFIPIFDRYNLIWFFTKMIEDTSDYWTRAGILVMVLHFLVFTSNSFTIWEDKIVSFLITTVGVLTFYEFVFIPKRQSTNALFTNTNVPTQLPNKDEEEEDEEEEEEDYDQEKDGGYYREEEEDEHSELKDDGDETDIANDVTSEEALSEDAIITDDEVASKSSSTSYMDNTKEKIKSLRSFSILKNKRFKTTISKSQIEEDLEEQQEQRDVLPLGRFARILGCIYSLLLILSTRFASLITICREEQGDKCIPTFINANNYSILSLAVVWLICWILPFTIKSYYHMSLSYQAAAPIWINGIMKVSLMFIAIYWTLNYFETHLQSFISYGFSSFDMLDIETVHMIKFNIVRILFVMISILLNIAWACGPICIKLDLKNTDLHSLNATILGYNNVYGSQFFLIIINFLLLVVLFNKPLGIISITLLTVQLLSFLEIINLLKLKENVIGPVTLALIGYQHFFTTGHQATIPSVQWDIGFMINKTIKFPITHIAILINTFGPFIIIAISVALITLWRQPPKILKPQTLLSRIVSNTGILIIYNTLLCLSNCIFVAHFRRHLMVWKIFCPRFLFSCMTLIIIDIVIIFVTIAFASGRVIRQVDTVFWN</sequence>
<feature type="compositionally biased region" description="Polar residues" evidence="11">
    <location>
        <begin position="591"/>
        <end position="600"/>
    </location>
</feature>
<feature type="compositionally biased region" description="Acidic residues" evidence="11">
    <location>
        <begin position="603"/>
        <end position="618"/>
    </location>
</feature>
<evidence type="ECO:0000256" key="9">
    <source>
        <dbReference type="ARBA" id="ARBA00023136"/>
    </source>
</evidence>
<feature type="transmembrane region" description="Helical" evidence="12">
    <location>
        <begin position="803"/>
        <end position="822"/>
    </location>
</feature>
<dbReference type="InterPro" id="IPR002591">
    <property type="entry name" value="Phosphodiest/P_Trfase"/>
</dbReference>
<dbReference type="PANTHER" id="PTHR23071:SF1">
    <property type="entry name" value="GPI ETHANOLAMINE PHOSPHATE TRANSFERASE 3"/>
    <property type="match status" value="1"/>
</dbReference>
<feature type="transmembrane region" description="Helical" evidence="12">
    <location>
        <begin position="725"/>
        <end position="749"/>
    </location>
</feature>
<dbReference type="PANTHER" id="PTHR23071">
    <property type="entry name" value="PHOSPHATIDYLINOSITOL GLYCAN"/>
    <property type="match status" value="1"/>
</dbReference>
<feature type="transmembrane region" description="Helical" evidence="12">
    <location>
        <begin position="561"/>
        <end position="580"/>
    </location>
</feature>
<feature type="transmembrane region" description="Helical" evidence="12">
    <location>
        <begin position="996"/>
        <end position="1019"/>
    </location>
</feature>
<dbReference type="CDD" id="cd16023">
    <property type="entry name" value="GPI_EPT_3"/>
    <property type="match status" value="1"/>
</dbReference>
<evidence type="ECO:0000256" key="12">
    <source>
        <dbReference type="SAM" id="Phobius"/>
    </source>
</evidence>
<dbReference type="GO" id="GO:0006506">
    <property type="term" value="P:GPI anchor biosynthetic process"/>
    <property type="evidence" value="ECO:0007669"/>
    <property type="project" value="UniProtKB-UniPathway"/>
</dbReference>
<evidence type="ECO:0000256" key="4">
    <source>
        <dbReference type="ARBA" id="ARBA00022502"/>
    </source>
</evidence>